<dbReference type="RefSeq" id="WP_013580732.1">
    <property type="nucleotide sequence ID" value="NC_015064.1"/>
</dbReference>
<evidence type="ECO:0000256" key="9">
    <source>
        <dbReference type="HAMAP-Rule" id="MF_01148"/>
    </source>
</evidence>
<evidence type="ECO:0000256" key="8">
    <source>
        <dbReference type="ARBA" id="ARBA00023315"/>
    </source>
</evidence>
<keyword evidence="4 9" id="KW-0808">Transferase</keyword>
<proteinExistence type="inferred from homology"/>
<dbReference type="GO" id="GO:0005886">
    <property type="term" value="C:plasma membrane"/>
    <property type="evidence" value="ECO:0007669"/>
    <property type="project" value="UniProtKB-SubCell"/>
</dbReference>
<dbReference type="EMBL" id="CP002480">
    <property type="protein sequence ID" value="ADW69416.1"/>
    <property type="molecule type" value="Genomic_DNA"/>
</dbReference>
<accession>E8X4K6</accession>
<feature type="transmembrane region" description="Helical" evidence="9">
    <location>
        <begin position="505"/>
        <end position="522"/>
    </location>
</feature>
<dbReference type="Pfam" id="PF20154">
    <property type="entry name" value="LNT_N"/>
    <property type="match status" value="1"/>
</dbReference>
<protein>
    <recommendedName>
        <fullName evidence="9">Apolipoprotein N-acyltransferase</fullName>
        <shortName evidence="9">ALP N-acyltransferase</shortName>
        <ecNumber evidence="9">2.3.1.269</ecNumber>
    </recommendedName>
</protein>
<keyword evidence="12" id="KW-1185">Reference proteome</keyword>
<dbReference type="InterPro" id="IPR045378">
    <property type="entry name" value="LNT_N"/>
</dbReference>
<keyword evidence="9" id="KW-0997">Cell inner membrane</keyword>
<dbReference type="HOGENOM" id="CLU_019563_1_2_0"/>
<keyword evidence="7 9" id="KW-0472">Membrane</keyword>
<feature type="transmembrane region" description="Helical" evidence="9">
    <location>
        <begin position="96"/>
        <end position="120"/>
    </location>
</feature>
<dbReference type="EC" id="2.3.1.269" evidence="9"/>
<keyword evidence="6 9" id="KW-1133">Transmembrane helix</keyword>
<dbReference type="STRING" id="1198114.AciX9_2379"/>
<dbReference type="Proteomes" id="UP000000343">
    <property type="component" value="Chromosome"/>
</dbReference>
<dbReference type="KEGG" id="acm:AciX9_2379"/>
<evidence type="ECO:0000256" key="6">
    <source>
        <dbReference type="ARBA" id="ARBA00022989"/>
    </source>
</evidence>
<gene>
    <name evidence="9" type="primary">lnt</name>
    <name evidence="11" type="ordered locus">AciX9_2379</name>
</gene>
<comment type="catalytic activity">
    <reaction evidence="9">
        <text>N-terminal S-1,2-diacyl-sn-glyceryl-L-cysteinyl-[lipoprotein] + a glycerophospholipid = N-acyl-S-1,2-diacyl-sn-glyceryl-L-cysteinyl-[lipoprotein] + a 2-acyl-sn-glycero-3-phospholipid + H(+)</text>
        <dbReference type="Rhea" id="RHEA:48228"/>
        <dbReference type="Rhea" id="RHEA-COMP:14681"/>
        <dbReference type="Rhea" id="RHEA-COMP:14684"/>
        <dbReference type="ChEBI" id="CHEBI:15378"/>
        <dbReference type="ChEBI" id="CHEBI:136912"/>
        <dbReference type="ChEBI" id="CHEBI:140656"/>
        <dbReference type="ChEBI" id="CHEBI:140657"/>
        <dbReference type="ChEBI" id="CHEBI:140660"/>
        <dbReference type="EC" id="2.3.1.269"/>
    </reaction>
</comment>
<keyword evidence="3 9" id="KW-1003">Cell membrane</keyword>
<reference evidence="12" key="1">
    <citation type="submission" date="2011-01" db="EMBL/GenBank/DDBJ databases">
        <title>Complete sequence of chromosome of Acidobacterium sp. MP5ACTX9.</title>
        <authorList>
            <consortium name="US DOE Joint Genome Institute"/>
            <person name="Lucas S."/>
            <person name="Copeland A."/>
            <person name="Lapidus A."/>
            <person name="Cheng J.-F."/>
            <person name="Goodwin L."/>
            <person name="Pitluck S."/>
            <person name="Teshima H."/>
            <person name="Detter J.C."/>
            <person name="Han C."/>
            <person name="Tapia R."/>
            <person name="Land M."/>
            <person name="Hauser L."/>
            <person name="Kyrpides N."/>
            <person name="Ivanova N."/>
            <person name="Ovchinnikova G."/>
            <person name="Pagani I."/>
            <person name="Rawat S.R."/>
            <person name="Mannisto M."/>
            <person name="Haggblom M.M."/>
            <person name="Woyke T."/>
        </authorList>
    </citation>
    <scope>NUCLEOTIDE SEQUENCE [LARGE SCALE GENOMIC DNA]</scope>
    <source>
        <strain evidence="12">MP5ACTX9</strain>
    </source>
</reference>
<evidence type="ECO:0000256" key="3">
    <source>
        <dbReference type="ARBA" id="ARBA00022475"/>
    </source>
</evidence>
<evidence type="ECO:0000256" key="7">
    <source>
        <dbReference type="ARBA" id="ARBA00023136"/>
    </source>
</evidence>
<dbReference type="UniPathway" id="UPA00666"/>
<comment type="similarity">
    <text evidence="2 9">Belongs to the CN hydrolase family. Apolipoprotein N-acyltransferase subfamily.</text>
</comment>
<feature type="domain" description="CN hydrolase" evidence="10">
    <location>
        <begin position="241"/>
        <end position="503"/>
    </location>
</feature>
<keyword evidence="5 9" id="KW-0812">Transmembrane</keyword>
<feature type="transmembrane region" description="Helical" evidence="9">
    <location>
        <begin position="63"/>
        <end position="84"/>
    </location>
</feature>
<keyword evidence="11" id="KW-0449">Lipoprotein</keyword>
<dbReference type="Pfam" id="PF00795">
    <property type="entry name" value="CN_hydrolase"/>
    <property type="match status" value="1"/>
</dbReference>
<comment type="function">
    <text evidence="9">Catalyzes the phospholipid dependent N-acylation of the N-terminal cysteine of apolipoprotein, the last step in lipoprotein maturation.</text>
</comment>
<evidence type="ECO:0000313" key="11">
    <source>
        <dbReference type="EMBL" id="ADW69416.1"/>
    </source>
</evidence>
<dbReference type="PANTHER" id="PTHR38686:SF1">
    <property type="entry name" value="APOLIPOPROTEIN N-ACYLTRANSFERASE"/>
    <property type="match status" value="1"/>
</dbReference>
<dbReference type="InterPro" id="IPR003010">
    <property type="entry name" value="C-N_Hydrolase"/>
</dbReference>
<name>E8X4K6_GRATM</name>
<dbReference type="PROSITE" id="PS50263">
    <property type="entry name" value="CN_HYDROLASE"/>
    <property type="match status" value="1"/>
</dbReference>
<dbReference type="NCBIfam" id="TIGR00546">
    <property type="entry name" value="lnt"/>
    <property type="match status" value="1"/>
</dbReference>
<feature type="transmembrane region" description="Helical" evidence="9">
    <location>
        <begin position="132"/>
        <end position="151"/>
    </location>
</feature>
<dbReference type="AlphaFoldDB" id="E8X4K6"/>
<evidence type="ECO:0000259" key="10">
    <source>
        <dbReference type="PROSITE" id="PS50263"/>
    </source>
</evidence>
<dbReference type="SUPFAM" id="SSF56317">
    <property type="entry name" value="Carbon-nitrogen hydrolase"/>
    <property type="match status" value="1"/>
</dbReference>
<dbReference type="PaxDb" id="1198114-AciX9_2379"/>
<dbReference type="HAMAP" id="MF_01148">
    <property type="entry name" value="Lnt"/>
    <property type="match status" value="1"/>
</dbReference>
<evidence type="ECO:0000313" key="12">
    <source>
        <dbReference type="Proteomes" id="UP000000343"/>
    </source>
</evidence>
<evidence type="ECO:0000256" key="4">
    <source>
        <dbReference type="ARBA" id="ARBA00022679"/>
    </source>
</evidence>
<sequence length="527" mass="58539">MRSIRPQAWILVVFSAILQTFCFPVAGQISFSRAGICWFALVPFFIALLIPDKSGKSLRPLQGAALGYLCGVLWYVGNCSWIYQTMYLYGGMEKPVAFLILILFALYLGLYHALFALLLTFFRGRFRSMRNVLLLAPVLWVAVELARARVTGFPWDLLGNALIDHAWMTKLAPLGGVMLMSFVVAMANACFTGIALKPGSTWYGKCGSIVTIAYFLQLTGTPGRTMPSAGNQTAVMVQENLSVGATSKSEKPLTREYELQQFSELSLHPQLSSVLSGQRQQATVVVWPEAPAHLQTNDPAFRAAMSDLARRANAPVIAGSLGVDFDNKPARGYYLYDSAALFDKSGSYQGRYDKIHLVPWGEYIPYKQFFSFAQKLTEGAGDMDPGTTRSVFTTNGHTYGVFVCYESIFGDEVRQFVKSGAEVLVNISDDGWYGDTGAPWQHLNMARMRAIENRRWVLRSTNTGMTTAIDPYGRYTETPRHVRVAYALPFAFESGLTFYTRHGDWFAYLCAVVALAAVGFSLKPRMN</sequence>
<dbReference type="CDD" id="cd07571">
    <property type="entry name" value="ALP_N-acyl_transferase"/>
    <property type="match status" value="1"/>
</dbReference>
<evidence type="ECO:0000256" key="5">
    <source>
        <dbReference type="ARBA" id="ARBA00022692"/>
    </source>
</evidence>
<feature type="transmembrane region" description="Helical" evidence="9">
    <location>
        <begin position="32"/>
        <end position="51"/>
    </location>
</feature>
<comment type="pathway">
    <text evidence="9">Protein modification; lipoprotein biosynthesis (N-acyl transfer).</text>
</comment>
<evidence type="ECO:0000256" key="2">
    <source>
        <dbReference type="ARBA" id="ARBA00010065"/>
    </source>
</evidence>
<evidence type="ECO:0000256" key="1">
    <source>
        <dbReference type="ARBA" id="ARBA00004651"/>
    </source>
</evidence>
<dbReference type="Gene3D" id="3.60.110.10">
    <property type="entry name" value="Carbon-nitrogen hydrolase"/>
    <property type="match status" value="1"/>
</dbReference>
<dbReference type="GO" id="GO:0042158">
    <property type="term" value="P:lipoprotein biosynthetic process"/>
    <property type="evidence" value="ECO:0007669"/>
    <property type="project" value="UniProtKB-UniRule"/>
</dbReference>
<dbReference type="InterPro" id="IPR004563">
    <property type="entry name" value="Apolipo_AcylTrfase"/>
</dbReference>
<dbReference type="eggNOG" id="COG0815">
    <property type="taxonomic scope" value="Bacteria"/>
</dbReference>
<keyword evidence="8 9" id="KW-0012">Acyltransferase</keyword>
<dbReference type="InterPro" id="IPR036526">
    <property type="entry name" value="C-N_Hydrolase_sf"/>
</dbReference>
<dbReference type="GO" id="GO:0016410">
    <property type="term" value="F:N-acyltransferase activity"/>
    <property type="evidence" value="ECO:0007669"/>
    <property type="project" value="UniProtKB-UniRule"/>
</dbReference>
<organism evidence="12">
    <name type="scientific">Granulicella tundricola (strain ATCC BAA-1859 / DSM 23138 / MP5ACTX9)</name>
    <dbReference type="NCBI Taxonomy" id="1198114"/>
    <lineage>
        <taxon>Bacteria</taxon>
        <taxon>Pseudomonadati</taxon>
        <taxon>Acidobacteriota</taxon>
        <taxon>Terriglobia</taxon>
        <taxon>Terriglobales</taxon>
        <taxon>Acidobacteriaceae</taxon>
        <taxon>Granulicella</taxon>
    </lineage>
</organism>
<comment type="subcellular location">
    <subcellularLocation>
        <location evidence="9">Cell inner membrane</location>
        <topology evidence="9">Multi-pass membrane protein</topology>
    </subcellularLocation>
    <subcellularLocation>
        <location evidence="1">Cell membrane</location>
        <topology evidence="1">Multi-pass membrane protein</topology>
    </subcellularLocation>
</comment>
<feature type="transmembrane region" description="Helical" evidence="9">
    <location>
        <begin position="171"/>
        <end position="196"/>
    </location>
</feature>
<dbReference type="PANTHER" id="PTHR38686">
    <property type="entry name" value="APOLIPOPROTEIN N-ACYLTRANSFERASE"/>
    <property type="match status" value="1"/>
</dbReference>